<dbReference type="InterPro" id="IPR054333">
    <property type="entry name" value="REase-ARP-assoc"/>
</dbReference>
<protein>
    <recommendedName>
        <fullName evidence="3">PD-(D/E)XK nuclease superfamily protein</fullName>
    </recommendedName>
</protein>
<dbReference type="OrthoDB" id="1093522at2"/>
<accession>A0A1T5DWN5</accession>
<dbReference type="AlphaFoldDB" id="A0A1T5DWN5"/>
<gene>
    <name evidence="1" type="ORF">SAMN03080601_01148</name>
</gene>
<organism evidence="1 2">
    <name type="scientific">Alkalitalea saponilacus</name>
    <dbReference type="NCBI Taxonomy" id="889453"/>
    <lineage>
        <taxon>Bacteria</taxon>
        <taxon>Pseudomonadati</taxon>
        <taxon>Bacteroidota</taxon>
        <taxon>Bacteroidia</taxon>
        <taxon>Marinilabiliales</taxon>
        <taxon>Marinilabiliaceae</taxon>
        <taxon>Alkalitalea</taxon>
    </lineage>
</organism>
<keyword evidence="2" id="KW-1185">Reference proteome</keyword>
<sequence length="307" mass="36133">MKYIEIERQKAIRIRDQIFRDPGNGIFFGKEREFVLSEPLLNLWEGIRFDVKDYFEKNGISWWSGNGEPTGHLLSSQVACVNHLYPFRQRKDCIDKILQNINSEFVDTSFIDSGYIEFEKTGVHPLGKEKSVQRGANSTSIDSFMIAQKENDEKVLILIEWKYTESYTPNSILNSKSGTNRLDVYKELLEKDNCPIITKNLEDLFYEPYYQLMRQTLLGWTMTQNKEYGATDWLHIHVIPEDNKELRERITSSNLEGKTLEESWKLQLKNPDKYIVISPQKFLEPINELEDTKSITNYLTNRYWTNE</sequence>
<dbReference type="Pfam" id="PF22558">
    <property type="entry name" value="REase-ARP"/>
    <property type="match status" value="1"/>
</dbReference>
<name>A0A1T5DWN5_9BACT</name>
<dbReference type="Proteomes" id="UP000191055">
    <property type="component" value="Unassembled WGS sequence"/>
</dbReference>
<proteinExistence type="predicted"/>
<dbReference type="EMBL" id="FUYV01000005">
    <property type="protein sequence ID" value="SKB76049.1"/>
    <property type="molecule type" value="Genomic_DNA"/>
</dbReference>
<evidence type="ECO:0000313" key="1">
    <source>
        <dbReference type="EMBL" id="SKB76049.1"/>
    </source>
</evidence>
<reference evidence="1 2" key="1">
    <citation type="submission" date="2017-02" db="EMBL/GenBank/DDBJ databases">
        <authorList>
            <person name="Peterson S.W."/>
        </authorList>
    </citation>
    <scope>NUCLEOTIDE SEQUENCE [LARGE SCALE GENOMIC DNA]</scope>
    <source>
        <strain evidence="1 2">DSM 24412</strain>
    </source>
</reference>
<evidence type="ECO:0000313" key="2">
    <source>
        <dbReference type="Proteomes" id="UP000191055"/>
    </source>
</evidence>
<evidence type="ECO:0008006" key="3">
    <source>
        <dbReference type="Google" id="ProtNLM"/>
    </source>
</evidence>
<dbReference type="KEGG" id="asx:CDL62_08420"/>
<dbReference type="RefSeq" id="WP_079556918.1">
    <property type="nucleotide sequence ID" value="NZ_CP021904.1"/>
</dbReference>
<dbReference type="STRING" id="889453.SAMN03080601_01148"/>